<proteinExistence type="inferred from homology"/>
<organism evidence="3 4">
    <name type="scientific">Parvularcula dongshanensis</name>
    <dbReference type="NCBI Taxonomy" id="1173995"/>
    <lineage>
        <taxon>Bacteria</taxon>
        <taxon>Pseudomonadati</taxon>
        <taxon>Pseudomonadota</taxon>
        <taxon>Alphaproteobacteria</taxon>
        <taxon>Parvularculales</taxon>
        <taxon>Parvularculaceae</taxon>
        <taxon>Parvularcula</taxon>
    </lineage>
</organism>
<comment type="similarity">
    <text evidence="1">Belongs to the HesA/MoeB/ThiF family.</text>
</comment>
<dbReference type="AlphaFoldDB" id="A0A840I0N6"/>
<name>A0A840I0N6_9PROT</name>
<feature type="domain" description="THIF-type NAD/FAD binding fold" evidence="2">
    <location>
        <begin position="9"/>
        <end position="244"/>
    </location>
</feature>
<protein>
    <submittedName>
        <fullName evidence="3">Adenylyltransferase/sulfurtransferase</fullName>
    </submittedName>
</protein>
<dbReference type="GO" id="GO:0005829">
    <property type="term" value="C:cytosol"/>
    <property type="evidence" value="ECO:0007669"/>
    <property type="project" value="TreeGrafter"/>
</dbReference>
<dbReference type="GO" id="GO:0004792">
    <property type="term" value="F:thiosulfate-cyanide sulfurtransferase activity"/>
    <property type="evidence" value="ECO:0007669"/>
    <property type="project" value="TreeGrafter"/>
</dbReference>
<sequence>MTPQQTERYKRHILLPEIGGQGQQALLSASVLVVGAGAIGCPALGYLAAAGIGRIGVCDGDVIELSNLQRQVIFRTEDIGRRKAGTAASRLSGLNPDVNWSVHDGYLTEANATALVRRYDLVIEGLDRYAPRYVVNKACLEAGKPLLSAAVGRFTGQVALFRPGMGDHPCYACLVPSAPDDEAACEREGVLGAITGVVGTVAAAEAVKHLCGMSGALDRQLRLYDGLMGSMRTVILRRDPACPVCGPKR</sequence>
<dbReference type="FunFam" id="3.40.50.720:FF:000080">
    <property type="entry name" value="Thiazole biosynthesis adenylyltransferase ThiF"/>
    <property type="match status" value="1"/>
</dbReference>
<dbReference type="Gene3D" id="3.40.50.720">
    <property type="entry name" value="NAD(P)-binding Rossmann-like Domain"/>
    <property type="match status" value="1"/>
</dbReference>
<dbReference type="Proteomes" id="UP000563524">
    <property type="component" value="Unassembled WGS sequence"/>
</dbReference>
<dbReference type="PANTHER" id="PTHR10953">
    <property type="entry name" value="UBIQUITIN-ACTIVATING ENZYME E1"/>
    <property type="match status" value="1"/>
</dbReference>
<evidence type="ECO:0000259" key="2">
    <source>
        <dbReference type="Pfam" id="PF00899"/>
    </source>
</evidence>
<dbReference type="EMBL" id="JACHOB010000001">
    <property type="protein sequence ID" value="MBB4657895.1"/>
    <property type="molecule type" value="Genomic_DNA"/>
</dbReference>
<dbReference type="GO" id="GO:0016779">
    <property type="term" value="F:nucleotidyltransferase activity"/>
    <property type="evidence" value="ECO:0007669"/>
    <property type="project" value="UniProtKB-KW"/>
</dbReference>
<dbReference type="PANTHER" id="PTHR10953:SF102">
    <property type="entry name" value="ADENYLYLTRANSFERASE AND SULFURTRANSFERASE MOCS3"/>
    <property type="match status" value="1"/>
</dbReference>
<keyword evidence="4" id="KW-1185">Reference proteome</keyword>
<keyword evidence="3" id="KW-0548">Nucleotidyltransferase</keyword>
<dbReference type="InterPro" id="IPR045886">
    <property type="entry name" value="ThiF/MoeB/HesA"/>
</dbReference>
<dbReference type="InterPro" id="IPR000594">
    <property type="entry name" value="ThiF_NAD_FAD-bd"/>
</dbReference>
<keyword evidence="3" id="KW-0808">Transferase</keyword>
<dbReference type="GO" id="GO:0008146">
    <property type="term" value="F:sulfotransferase activity"/>
    <property type="evidence" value="ECO:0007669"/>
    <property type="project" value="TreeGrafter"/>
</dbReference>
<dbReference type="RefSeq" id="WP_183815332.1">
    <property type="nucleotide sequence ID" value="NZ_JACHOB010000001.1"/>
</dbReference>
<evidence type="ECO:0000313" key="3">
    <source>
        <dbReference type="EMBL" id="MBB4657895.1"/>
    </source>
</evidence>
<dbReference type="SUPFAM" id="SSF69572">
    <property type="entry name" value="Activating enzymes of the ubiquitin-like proteins"/>
    <property type="match status" value="1"/>
</dbReference>
<comment type="caution">
    <text evidence="3">The sequence shown here is derived from an EMBL/GenBank/DDBJ whole genome shotgun (WGS) entry which is preliminary data.</text>
</comment>
<reference evidence="3 4" key="1">
    <citation type="submission" date="2020-08" db="EMBL/GenBank/DDBJ databases">
        <title>Genomic Encyclopedia of Type Strains, Phase IV (KMG-IV): sequencing the most valuable type-strain genomes for metagenomic binning, comparative biology and taxonomic classification.</title>
        <authorList>
            <person name="Goeker M."/>
        </authorList>
    </citation>
    <scope>NUCLEOTIDE SEQUENCE [LARGE SCALE GENOMIC DNA]</scope>
    <source>
        <strain evidence="3 4">DSM 102850</strain>
    </source>
</reference>
<dbReference type="InterPro" id="IPR035985">
    <property type="entry name" value="Ubiquitin-activating_enz"/>
</dbReference>
<dbReference type="Pfam" id="PF00899">
    <property type="entry name" value="ThiF"/>
    <property type="match status" value="1"/>
</dbReference>
<evidence type="ECO:0000256" key="1">
    <source>
        <dbReference type="ARBA" id="ARBA00009919"/>
    </source>
</evidence>
<dbReference type="CDD" id="cd00757">
    <property type="entry name" value="ThiF_MoeB_HesA_family"/>
    <property type="match status" value="1"/>
</dbReference>
<gene>
    <name evidence="3" type="ORF">GGQ59_000395</name>
</gene>
<accession>A0A840I0N6</accession>
<dbReference type="GO" id="GO:0008641">
    <property type="term" value="F:ubiquitin-like modifier activating enzyme activity"/>
    <property type="evidence" value="ECO:0007669"/>
    <property type="project" value="InterPro"/>
</dbReference>
<evidence type="ECO:0000313" key="4">
    <source>
        <dbReference type="Proteomes" id="UP000563524"/>
    </source>
</evidence>